<accession>A0A8X6THL6</accession>
<evidence type="ECO:0000313" key="1">
    <source>
        <dbReference type="EMBL" id="GFT11722.1"/>
    </source>
</evidence>
<dbReference type="EMBL" id="BMAW01103961">
    <property type="protein sequence ID" value="GFT11722.1"/>
    <property type="molecule type" value="Genomic_DNA"/>
</dbReference>
<evidence type="ECO:0000313" key="2">
    <source>
        <dbReference type="Proteomes" id="UP000887013"/>
    </source>
</evidence>
<proteinExistence type="predicted"/>
<organism evidence="1 2">
    <name type="scientific">Nephila pilipes</name>
    <name type="common">Giant wood spider</name>
    <name type="synonym">Nephila maculata</name>
    <dbReference type="NCBI Taxonomy" id="299642"/>
    <lineage>
        <taxon>Eukaryota</taxon>
        <taxon>Metazoa</taxon>
        <taxon>Ecdysozoa</taxon>
        <taxon>Arthropoda</taxon>
        <taxon>Chelicerata</taxon>
        <taxon>Arachnida</taxon>
        <taxon>Araneae</taxon>
        <taxon>Araneomorphae</taxon>
        <taxon>Entelegynae</taxon>
        <taxon>Araneoidea</taxon>
        <taxon>Nephilidae</taxon>
        <taxon>Nephila</taxon>
    </lineage>
</organism>
<keyword evidence="2" id="KW-1185">Reference proteome</keyword>
<gene>
    <name evidence="1" type="ORF">NPIL_439951</name>
</gene>
<reference evidence="1" key="1">
    <citation type="submission" date="2020-08" db="EMBL/GenBank/DDBJ databases">
        <title>Multicomponent nature underlies the extraordinary mechanical properties of spider dragline silk.</title>
        <authorList>
            <person name="Kono N."/>
            <person name="Nakamura H."/>
            <person name="Mori M."/>
            <person name="Yoshida Y."/>
            <person name="Ohtoshi R."/>
            <person name="Malay A.D."/>
            <person name="Moran D.A.P."/>
            <person name="Tomita M."/>
            <person name="Numata K."/>
            <person name="Arakawa K."/>
        </authorList>
    </citation>
    <scope>NUCLEOTIDE SEQUENCE</scope>
</reference>
<comment type="caution">
    <text evidence="1">The sequence shown here is derived from an EMBL/GenBank/DDBJ whole genome shotgun (WGS) entry which is preliminary data.</text>
</comment>
<name>A0A8X6THL6_NEPPI</name>
<dbReference type="Proteomes" id="UP000887013">
    <property type="component" value="Unassembled WGS sequence"/>
</dbReference>
<dbReference type="AlphaFoldDB" id="A0A8X6THL6"/>
<protein>
    <submittedName>
        <fullName evidence="1">Uncharacterized protein</fullName>
    </submittedName>
</protein>
<sequence>MVICDREHNSAGELRHTHCGSACWKHCQLQLAIFFSRSNISLQNCGTLSTLRPKRNGLAGKHKRQRRKRVKLRHSKLYWAGTAAGMQYLLAGNDTFMASSIGRCLEYLTVNDSVVSVVSSLRYFTICSSPMKRT</sequence>